<name>A0ABV7VWD0_9GAMM</name>
<proteinExistence type="inferred from homology"/>
<dbReference type="PANTHER" id="PTHR38098">
    <property type="entry name" value="LPS-ASSEMBLY LIPOPROTEIN LPTE"/>
    <property type="match status" value="1"/>
</dbReference>
<dbReference type="HAMAP" id="MF_01186">
    <property type="entry name" value="LPS_assembly_LptE"/>
    <property type="match status" value="1"/>
</dbReference>
<dbReference type="EMBL" id="JBHRYB010000015">
    <property type="protein sequence ID" value="MFC3681529.1"/>
    <property type="molecule type" value="Genomic_DNA"/>
</dbReference>
<dbReference type="RefSeq" id="WP_376867983.1">
    <property type="nucleotide sequence ID" value="NZ_JBHRYB010000015.1"/>
</dbReference>
<evidence type="ECO:0000256" key="4">
    <source>
        <dbReference type="ARBA" id="ARBA00023237"/>
    </source>
</evidence>
<keyword evidence="2 6" id="KW-0472">Membrane</keyword>
<protein>
    <recommendedName>
        <fullName evidence="6">LPS-assembly lipoprotein LptE</fullName>
    </recommendedName>
</protein>
<evidence type="ECO:0000313" key="8">
    <source>
        <dbReference type="Proteomes" id="UP001595722"/>
    </source>
</evidence>
<keyword evidence="1 6" id="KW-0732">Signal</keyword>
<dbReference type="Pfam" id="PF04390">
    <property type="entry name" value="LptE"/>
    <property type="match status" value="1"/>
</dbReference>
<evidence type="ECO:0000256" key="5">
    <source>
        <dbReference type="ARBA" id="ARBA00023288"/>
    </source>
</evidence>
<dbReference type="Gene3D" id="3.30.160.150">
    <property type="entry name" value="Lipoprotein like domain"/>
    <property type="match status" value="1"/>
</dbReference>
<dbReference type="InterPro" id="IPR007485">
    <property type="entry name" value="LPS_assembly_LptE"/>
</dbReference>
<keyword evidence="8" id="KW-1185">Reference proteome</keyword>
<keyword evidence="5 6" id="KW-0449">Lipoprotein</keyword>
<dbReference type="PROSITE" id="PS51257">
    <property type="entry name" value="PROKAR_LIPOPROTEIN"/>
    <property type="match status" value="1"/>
</dbReference>
<dbReference type="Proteomes" id="UP001595722">
    <property type="component" value="Unassembled WGS sequence"/>
</dbReference>
<comment type="similarity">
    <text evidence="6">Belongs to the LptE lipoprotein family.</text>
</comment>
<comment type="subcellular location">
    <subcellularLocation>
        <location evidence="6">Cell outer membrane</location>
        <topology evidence="6">Lipid-anchor</topology>
    </subcellularLocation>
</comment>
<evidence type="ECO:0000256" key="2">
    <source>
        <dbReference type="ARBA" id="ARBA00023136"/>
    </source>
</evidence>
<comment type="function">
    <text evidence="6">Together with LptD, is involved in the assembly of lipopolysaccharide (LPS) at the surface of the outer membrane. Required for the proper assembly of LptD. Binds LPS and may serve as the LPS recognition site at the outer membrane.</text>
</comment>
<evidence type="ECO:0000256" key="1">
    <source>
        <dbReference type="ARBA" id="ARBA00022729"/>
    </source>
</evidence>
<organism evidence="7 8">
    <name type="scientific">Bacterioplanoides pacificum</name>
    <dbReference type="NCBI Taxonomy" id="1171596"/>
    <lineage>
        <taxon>Bacteria</taxon>
        <taxon>Pseudomonadati</taxon>
        <taxon>Pseudomonadota</taxon>
        <taxon>Gammaproteobacteria</taxon>
        <taxon>Oceanospirillales</taxon>
        <taxon>Oceanospirillaceae</taxon>
        <taxon>Bacterioplanoides</taxon>
    </lineage>
</organism>
<keyword evidence="3 6" id="KW-0564">Palmitate</keyword>
<evidence type="ECO:0000256" key="6">
    <source>
        <dbReference type="HAMAP-Rule" id="MF_01186"/>
    </source>
</evidence>
<keyword evidence="4 6" id="KW-0998">Cell outer membrane</keyword>
<comment type="caution">
    <text evidence="7">The sequence shown here is derived from an EMBL/GenBank/DDBJ whole genome shotgun (WGS) entry which is preliminary data.</text>
</comment>
<sequence length="176" mass="19942">MRIIVWMLMFSLLTACGWHLRGVTPLPKEYRVLYLQTQASNSFNQQLKLQLEFNNVLLTDMAADAPAILQVDAVDIEKRTLSVTSSGQVAEYELNGRLNARLLHLERNSELPLQIKSRRRLTNDINNVVGTASEEAKQRRELEKDLVGKLMRRLQKAKADAFIPLPASNAEESSQP</sequence>
<reference evidence="8" key="1">
    <citation type="journal article" date="2019" name="Int. J. Syst. Evol. Microbiol.">
        <title>The Global Catalogue of Microorganisms (GCM) 10K type strain sequencing project: providing services to taxonomists for standard genome sequencing and annotation.</title>
        <authorList>
            <consortium name="The Broad Institute Genomics Platform"/>
            <consortium name="The Broad Institute Genome Sequencing Center for Infectious Disease"/>
            <person name="Wu L."/>
            <person name="Ma J."/>
        </authorList>
    </citation>
    <scope>NUCLEOTIDE SEQUENCE [LARGE SCALE GENOMIC DNA]</scope>
    <source>
        <strain evidence="8">KCTC 42424</strain>
    </source>
</reference>
<gene>
    <name evidence="6 7" type="primary">lptE</name>
    <name evidence="7" type="ORF">ACFOMG_15600</name>
</gene>
<comment type="subunit">
    <text evidence="6">Component of the lipopolysaccharide transport and assembly complex. Interacts with LptD.</text>
</comment>
<dbReference type="PANTHER" id="PTHR38098:SF1">
    <property type="entry name" value="LPS-ASSEMBLY LIPOPROTEIN LPTE"/>
    <property type="match status" value="1"/>
</dbReference>
<accession>A0ABV7VWD0</accession>
<evidence type="ECO:0000313" key="7">
    <source>
        <dbReference type="EMBL" id="MFC3681529.1"/>
    </source>
</evidence>
<evidence type="ECO:0000256" key="3">
    <source>
        <dbReference type="ARBA" id="ARBA00023139"/>
    </source>
</evidence>